<evidence type="ECO:0000256" key="1">
    <source>
        <dbReference type="ARBA" id="ARBA00022801"/>
    </source>
</evidence>
<feature type="binding site" evidence="2">
    <location>
        <position position="107"/>
    </location>
    <ligand>
        <name>Mn(2+)</name>
        <dbReference type="ChEBI" id="CHEBI:29035"/>
        <label>2</label>
    </ligand>
</feature>
<feature type="binding site" evidence="2">
    <location>
        <position position="105"/>
    </location>
    <ligand>
        <name>Mn(2+)</name>
        <dbReference type="ChEBI" id="CHEBI:29035"/>
        <label>2</label>
    </ligand>
</feature>
<comment type="cofactor">
    <cofactor evidence="2">
        <name>Mn(2+)</name>
        <dbReference type="ChEBI" id="CHEBI:29035"/>
    </cofactor>
    <text evidence="2">The Mn(2+) ion enhances activity.</text>
</comment>
<accession>A0A2V2YXM4</accession>
<feature type="domain" description="Peptidase M20 dimerisation" evidence="3">
    <location>
        <begin position="190"/>
        <end position="283"/>
    </location>
</feature>
<gene>
    <name evidence="4" type="ORF">DFQ01_10397</name>
</gene>
<evidence type="ECO:0000313" key="5">
    <source>
        <dbReference type="Proteomes" id="UP000246635"/>
    </source>
</evidence>
<dbReference type="SUPFAM" id="SSF53187">
    <property type="entry name" value="Zn-dependent exopeptidases"/>
    <property type="match status" value="1"/>
</dbReference>
<dbReference type="InterPro" id="IPR036264">
    <property type="entry name" value="Bact_exopeptidase_dim_dom"/>
</dbReference>
<dbReference type="Gene3D" id="3.30.70.360">
    <property type="match status" value="1"/>
</dbReference>
<dbReference type="GO" id="GO:0046872">
    <property type="term" value="F:metal ion binding"/>
    <property type="evidence" value="ECO:0007669"/>
    <property type="project" value="UniProtKB-KW"/>
</dbReference>
<evidence type="ECO:0000259" key="3">
    <source>
        <dbReference type="Pfam" id="PF07687"/>
    </source>
</evidence>
<feature type="binding site" evidence="2">
    <location>
        <position position="365"/>
    </location>
    <ligand>
        <name>Mn(2+)</name>
        <dbReference type="ChEBI" id="CHEBI:29035"/>
        <label>2</label>
    </ligand>
</feature>
<dbReference type="PIRSF" id="PIRSF005962">
    <property type="entry name" value="Pept_M20D_amidohydro"/>
    <property type="match status" value="1"/>
</dbReference>
<dbReference type="RefSeq" id="WP_110042898.1">
    <property type="nucleotide sequence ID" value="NZ_CP054609.1"/>
</dbReference>
<sequence>MNHHWDPTDELKSAYSEMVEWRRYLHRNPELSFQEQRTSAWIADKLRSFGCKVTEQVGGYGVVADIEGAESGPCIALRADIDALPIQDAKTCEYSSTVPGVMHACGHDGHTATLLTIARLYASNRDQWKGTRRLLFQPAEELCPGGAAAMIRDGALDGVDAIYGVHLWTPIPYGVVASRGGALMAAPDEFTITVTGRGGHGGMPHQTVDAVITGASLVGALQTIVSRNVDPIDPAVVTVGSFQAGTTGNVIAEQAVLNGTVRTFNNEVRQNIRNRMESIITHTAAMFGAQIVLDYREGYPTVVNDEGEAARFDEVAQQLFGEDGVRRSDLIMAGEDFSYYLQQRKGCFMFVGAGNDECGASYAHHHPKFDIDERSMLMSARLLIGMAEHRAAEQ</sequence>
<dbReference type="Pfam" id="PF01546">
    <property type="entry name" value="Peptidase_M20"/>
    <property type="match status" value="1"/>
</dbReference>
<dbReference type="FunFam" id="3.30.70.360:FF:000001">
    <property type="entry name" value="N-acetyldiaminopimelate deacetylase"/>
    <property type="match status" value="1"/>
</dbReference>
<dbReference type="GO" id="GO:0019877">
    <property type="term" value="P:diaminopimelate biosynthetic process"/>
    <property type="evidence" value="ECO:0007669"/>
    <property type="project" value="UniProtKB-ARBA"/>
</dbReference>
<dbReference type="PANTHER" id="PTHR11014">
    <property type="entry name" value="PEPTIDASE M20 FAMILY MEMBER"/>
    <property type="match status" value="1"/>
</dbReference>
<dbReference type="Gene3D" id="3.40.630.10">
    <property type="entry name" value="Zn peptidases"/>
    <property type="match status" value="1"/>
</dbReference>
<name>A0A2V2YXM4_9BACL</name>
<proteinExistence type="predicted"/>
<comment type="caution">
    <text evidence="4">The sequence shown here is derived from an EMBL/GenBank/DDBJ whole genome shotgun (WGS) entry which is preliminary data.</text>
</comment>
<dbReference type="Proteomes" id="UP000246635">
    <property type="component" value="Unassembled WGS sequence"/>
</dbReference>
<dbReference type="OrthoDB" id="9776731at2"/>
<dbReference type="InterPro" id="IPR017439">
    <property type="entry name" value="Amidohydrolase"/>
</dbReference>
<dbReference type="InterPro" id="IPR011650">
    <property type="entry name" value="Peptidase_M20_dimer"/>
</dbReference>
<dbReference type="SUPFAM" id="SSF55031">
    <property type="entry name" value="Bacterial exopeptidase dimerisation domain"/>
    <property type="match status" value="1"/>
</dbReference>
<evidence type="ECO:0000313" key="4">
    <source>
        <dbReference type="EMBL" id="PWW06196.1"/>
    </source>
</evidence>
<reference evidence="4 5" key="1">
    <citation type="submission" date="2018-05" db="EMBL/GenBank/DDBJ databases">
        <title>Genomic Encyclopedia of Type Strains, Phase III (KMG-III): the genomes of soil and plant-associated and newly described type strains.</title>
        <authorList>
            <person name="Whitman W."/>
        </authorList>
    </citation>
    <scope>NUCLEOTIDE SEQUENCE [LARGE SCALE GENOMIC DNA]</scope>
    <source>
        <strain evidence="4 5">CECT 5696</strain>
    </source>
</reference>
<dbReference type="InterPro" id="IPR002933">
    <property type="entry name" value="Peptidase_M20"/>
</dbReference>
<keyword evidence="1 4" id="KW-0378">Hydrolase</keyword>
<dbReference type="AlphaFoldDB" id="A0A2V2YXM4"/>
<keyword evidence="2" id="KW-0479">Metal-binding</keyword>
<feature type="binding site" evidence="2">
    <location>
        <position position="141"/>
    </location>
    <ligand>
        <name>Mn(2+)</name>
        <dbReference type="ChEBI" id="CHEBI:29035"/>
        <label>2</label>
    </ligand>
</feature>
<feature type="binding site" evidence="2">
    <location>
        <position position="166"/>
    </location>
    <ligand>
        <name>Mn(2+)</name>
        <dbReference type="ChEBI" id="CHEBI:29035"/>
        <label>2</label>
    </ligand>
</feature>
<dbReference type="GO" id="GO:0050118">
    <property type="term" value="F:N-acetyldiaminopimelate deacetylase activity"/>
    <property type="evidence" value="ECO:0007669"/>
    <property type="project" value="UniProtKB-ARBA"/>
</dbReference>
<dbReference type="EMBL" id="QGTQ01000003">
    <property type="protein sequence ID" value="PWW06196.1"/>
    <property type="molecule type" value="Genomic_DNA"/>
</dbReference>
<organism evidence="4 5">
    <name type="scientific">Paenibacillus cellulosilyticus</name>
    <dbReference type="NCBI Taxonomy" id="375489"/>
    <lineage>
        <taxon>Bacteria</taxon>
        <taxon>Bacillati</taxon>
        <taxon>Bacillota</taxon>
        <taxon>Bacilli</taxon>
        <taxon>Bacillales</taxon>
        <taxon>Paenibacillaceae</taxon>
        <taxon>Paenibacillus</taxon>
    </lineage>
</organism>
<dbReference type="NCBIfam" id="TIGR01891">
    <property type="entry name" value="amidohydrolases"/>
    <property type="match status" value="1"/>
</dbReference>
<dbReference type="Pfam" id="PF07687">
    <property type="entry name" value="M20_dimer"/>
    <property type="match status" value="1"/>
</dbReference>
<keyword evidence="5" id="KW-1185">Reference proteome</keyword>
<evidence type="ECO:0000256" key="2">
    <source>
        <dbReference type="PIRSR" id="PIRSR005962-1"/>
    </source>
</evidence>
<keyword evidence="2" id="KW-0464">Manganese</keyword>
<protein>
    <submittedName>
        <fullName evidence="4">Amidohydrolase</fullName>
    </submittedName>
</protein>
<dbReference type="PANTHER" id="PTHR11014:SF63">
    <property type="entry name" value="METALLOPEPTIDASE, PUTATIVE (AFU_ORTHOLOGUE AFUA_6G09600)-RELATED"/>
    <property type="match status" value="1"/>
</dbReference>